<feature type="compositionally biased region" description="Acidic residues" evidence="4">
    <location>
        <begin position="184"/>
        <end position="193"/>
    </location>
</feature>
<dbReference type="PANTHER" id="PTHR46648:SF2">
    <property type="entry name" value="HIT DOMAIN-CONTAINING PROTEIN"/>
    <property type="match status" value="1"/>
</dbReference>
<dbReference type="PROSITE" id="PS51084">
    <property type="entry name" value="HIT_2"/>
    <property type="match status" value="1"/>
</dbReference>
<dbReference type="PANTHER" id="PTHR46648">
    <property type="entry name" value="HIT FAMILY PROTEIN 1"/>
    <property type="match status" value="1"/>
</dbReference>
<accession>A0A4U0XMR3</accession>
<dbReference type="InterPro" id="IPR019808">
    <property type="entry name" value="Histidine_triad_CS"/>
</dbReference>
<protein>
    <recommendedName>
        <fullName evidence="5">HIT domain-containing protein</fullName>
    </recommendedName>
</protein>
<sequence length="201" mass="21819">MPTAVDLHYPQSCPFCAIANAYPSTPSDSLSSYIPSSPDPARVSPECHLILCTPTVLAFLDIQPMTRGHVLVISRRHAEKLGDLKNGEGGALGSWLPVLSRAVCKVTGVGDWNTVQNNGIRAAQVVPHVHFHIIPRPETVPSLQARSWTMFGKGQREELDDDEGAKLAGEMREVLRMELGRAGEEEEEEEEGEAAAGKAKL</sequence>
<feature type="region of interest" description="Disordered" evidence="4">
    <location>
        <begin position="179"/>
        <end position="201"/>
    </location>
</feature>
<evidence type="ECO:0000256" key="1">
    <source>
        <dbReference type="PIRSR" id="PIRSR601310-1"/>
    </source>
</evidence>
<evidence type="ECO:0000256" key="4">
    <source>
        <dbReference type="SAM" id="MobiDB-lite"/>
    </source>
</evidence>
<dbReference type="PROSITE" id="PS00892">
    <property type="entry name" value="HIT_1"/>
    <property type="match status" value="1"/>
</dbReference>
<dbReference type="EMBL" id="NAJN01000180">
    <property type="protein sequence ID" value="TKA77626.1"/>
    <property type="molecule type" value="Genomic_DNA"/>
</dbReference>
<feature type="short sequence motif" description="Histidine triad motif" evidence="2 3">
    <location>
        <begin position="128"/>
        <end position="132"/>
    </location>
</feature>
<organism evidence="6 7">
    <name type="scientific">Cryomyces minteri</name>
    <dbReference type="NCBI Taxonomy" id="331657"/>
    <lineage>
        <taxon>Eukaryota</taxon>
        <taxon>Fungi</taxon>
        <taxon>Dikarya</taxon>
        <taxon>Ascomycota</taxon>
        <taxon>Pezizomycotina</taxon>
        <taxon>Dothideomycetes</taxon>
        <taxon>Dothideomycetes incertae sedis</taxon>
        <taxon>Cryomyces</taxon>
    </lineage>
</organism>
<comment type="caution">
    <text evidence="6">The sequence shown here is derived from an EMBL/GenBank/DDBJ whole genome shotgun (WGS) entry which is preliminary data.</text>
</comment>
<evidence type="ECO:0000313" key="6">
    <source>
        <dbReference type="EMBL" id="TKA77626.1"/>
    </source>
</evidence>
<dbReference type="InterPro" id="IPR036265">
    <property type="entry name" value="HIT-like_sf"/>
</dbReference>
<dbReference type="InterPro" id="IPR001310">
    <property type="entry name" value="Histidine_triad_HIT"/>
</dbReference>
<dbReference type="AlphaFoldDB" id="A0A4U0XMR3"/>
<evidence type="ECO:0000256" key="2">
    <source>
        <dbReference type="PIRSR" id="PIRSR601310-3"/>
    </source>
</evidence>
<evidence type="ECO:0000259" key="5">
    <source>
        <dbReference type="PROSITE" id="PS51084"/>
    </source>
</evidence>
<dbReference type="STRING" id="331657.A0A4U0XMR3"/>
<dbReference type="SUPFAM" id="SSF54197">
    <property type="entry name" value="HIT-like"/>
    <property type="match status" value="1"/>
</dbReference>
<keyword evidence="7" id="KW-1185">Reference proteome</keyword>
<reference evidence="6 7" key="1">
    <citation type="submission" date="2017-03" db="EMBL/GenBank/DDBJ databases">
        <title>Genomes of endolithic fungi from Antarctica.</title>
        <authorList>
            <person name="Coleine C."/>
            <person name="Masonjones S."/>
            <person name="Stajich J.E."/>
        </authorList>
    </citation>
    <scope>NUCLEOTIDE SEQUENCE [LARGE SCALE GENOMIC DNA]</scope>
    <source>
        <strain evidence="6 7">CCFEE 5187</strain>
    </source>
</reference>
<feature type="domain" description="HIT" evidence="5">
    <location>
        <begin position="36"/>
        <end position="143"/>
    </location>
</feature>
<dbReference type="Pfam" id="PF01230">
    <property type="entry name" value="HIT"/>
    <property type="match status" value="1"/>
</dbReference>
<dbReference type="Gene3D" id="3.30.428.10">
    <property type="entry name" value="HIT-like"/>
    <property type="match status" value="1"/>
</dbReference>
<gene>
    <name evidence="6" type="ORF">B0A49_03899</name>
</gene>
<dbReference type="PRINTS" id="PR00332">
    <property type="entry name" value="HISTRIAD"/>
</dbReference>
<feature type="active site" description="Tele-AMP-histidine intermediate" evidence="1">
    <location>
        <position position="130"/>
    </location>
</feature>
<evidence type="ECO:0000256" key="3">
    <source>
        <dbReference type="PROSITE-ProRule" id="PRU00464"/>
    </source>
</evidence>
<dbReference type="GO" id="GO:0003824">
    <property type="term" value="F:catalytic activity"/>
    <property type="evidence" value="ECO:0007669"/>
    <property type="project" value="InterPro"/>
</dbReference>
<dbReference type="GO" id="GO:0009117">
    <property type="term" value="P:nucleotide metabolic process"/>
    <property type="evidence" value="ECO:0007669"/>
    <property type="project" value="TreeGrafter"/>
</dbReference>
<dbReference type="Proteomes" id="UP000308768">
    <property type="component" value="Unassembled WGS sequence"/>
</dbReference>
<proteinExistence type="predicted"/>
<name>A0A4U0XMR3_9PEZI</name>
<evidence type="ECO:0000313" key="7">
    <source>
        <dbReference type="Proteomes" id="UP000308768"/>
    </source>
</evidence>
<dbReference type="InterPro" id="IPR011146">
    <property type="entry name" value="HIT-like"/>
</dbReference>
<dbReference type="OrthoDB" id="1915375at2759"/>